<reference evidence="2 3" key="1">
    <citation type="submission" date="2015-04" db="EMBL/GenBank/DDBJ databases">
        <title>Complete genome sequence of Schizopora paradoxa KUC8140, a cosmopolitan wood degrader in East Asia.</title>
        <authorList>
            <consortium name="DOE Joint Genome Institute"/>
            <person name="Min B."/>
            <person name="Park H."/>
            <person name="Jang Y."/>
            <person name="Kim J.-J."/>
            <person name="Kim K.H."/>
            <person name="Pangilinan J."/>
            <person name="Lipzen A."/>
            <person name="Riley R."/>
            <person name="Grigoriev I.V."/>
            <person name="Spatafora J.W."/>
            <person name="Choi I.-G."/>
        </authorList>
    </citation>
    <scope>NUCLEOTIDE SEQUENCE [LARGE SCALE GENOMIC DNA]</scope>
    <source>
        <strain evidence="2 3">KUC8140</strain>
    </source>
</reference>
<dbReference type="AlphaFoldDB" id="A0A0H2S4G5"/>
<dbReference type="InParanoid" id="A0A0H2S4G5"/>
<dbReference type="STRING" id="27342.A0A0H2S4G5"/>
<feature type="compositionally biased region" description="Polar residues" evidence="1">
    <location>
        <begin position="242"/>
        <end position="264"/>
    </location>
</feature>
<name>A0A0H2S4G5_9AGAM</name>
<evidence type="ECO:0000313" key="3">
    <source>
        <dbReference type="Proteomes" id="UP000053477"/>
    </source>
</evidence>
<dbReference type="Proteomes" id="UP000053477">
    <property type="component" value="Unassembled WGS sequence"/>
</dbReference>
<proteinExistence type="predicted"/>
<dbReference type="OrthoDB" id="2662290at2759"/>
<feature type="region of interest" description="Disordered" evidence="1">
    <location>
        <begin position="235"/>
        <end position="264"/>
    </location>
</feature>
<evidence type="ECO:0000313" key="2">
    <source>
        <dbReference type="EMBL" id="KLO18859.1"/>
    </source>
</evidence>
<keyword evidence="3" id="KW-1185">Reference proteome</keyword>
<dbReference type="EMBL" id="KQ085891">
    <property type="protein sequence ID" value="KLO18859.1"/>
    <property type="molecule type" value="Genomic_DNA"/>
</dbReference>
<protein>
    <submittedName>
        <fullName evidence="2">Uncharacterized protein</fullName>
    </submittedName>
</protein>
<gene>
    <name evidence="2" type="ORF">SCHPADRAFT_103211</name>
</gene>
<organism evidence="2 3">
    <name type="scientific">Schizopora paradoxa</name>
    <dbReference type="NCBI Taxonomy" id="27342"/>
    <lineage>
        <taxon>Eukaryota</taxon>
        <taxon>Fungi</taxon>
        <taxon>Dikarya</taxon>
        <taxon>Basidiomycota</taxon>
        <taxon>Agaricomycotina</taxon>
        <taxon>Agaricomycetes</taxon>
        <taxon>Hymenochaetales</taxon>
        <taxon>Schizoporaceae</taxon>
        <taxon>Schizopora</taxon>
    </lineage>
</organism>
<evidence type="ECO:0000256" key="1">
    <source>
        <dbReference type="SAM" id="MobiDB-lite"/>
    </source>
</evidence>
<sequence>MNPEVEVYVKELSKLRYGYPLYDPDPAESYDRVRIGDVGYVTDYGCFLRLFNVFYPEGHPINNLGVPDGFMPFDERYQRSHRSQAIQPGVICSSHVRRLDAGASFSGGVFPVGFTIRLSCADHQGAALVIKRRAVREDTRCRKAFRDLMLRRHQAWYAFARDELQTDTTMDDILLVTGHIMTNEWATATVVEKTRNCEMRFNYGSGLGTLGDASASVWGSWTSSVSLPLRFGPTSLPPPRADSNSTSVHISTTNTSSPTDQPLVPQTANVEDDIDPPPNQCIFVRGYRLILRPPFFLRKIKAAAEPKDEDGRSRDQNKHSVLVVAASLDSREEIGKDNLTPKQCDIYEGARDYIFMNSDVDVVLLSDDDVRMQINPTTSLST</sequence>
<accession>A0A0H2S4G5</accession>